<protein>
    <submittedName>
        <fullName evidence="1">Uncharacterized protein</fullName>
    </submittedName>
</protein>
<dbReference type="EMBL" id="JAQNDM010000001">
    <property type="protein sequence ID" value="MDC0707137.1"/>
    <property type="molecule type" value="Genomic_DNA"/>
</dbReference>
<evidence type="ECO:0000313" key="2">
    <source>
        <dbReference type="Proteomes" id="UP001221838"/>
    </source>
</evidence>
<evidence type="ECO:0000313" key="1">
    <source>
        <dbReference type="EMBL" id="MDC0707137.1"/>
    </source>
</evidence>
<organism evidence="1 2">
    <name type="scientific">Stigmatella ashevillensis</name>
    <dbReference type="NCBI Taxonomy" id="2995309"/>
    <lineage>
        <taxon>Bacteria</taxon>
        <taxon>Pseudomonadati</taxon>
        <taxon>Myxococcota</taxon>
        <taxon>Myxococcia</taxon>
        <taxon>Myxococcales</taxon>
        <taxon>Cystobacterineae</taxon>
        <taxon>Archangiaceae</taxon>
        <taxon>Stigmatella</taxon>
    </lineage>
</organism>
<gene>
    <name evidence="1" type="ORF">POL68_01515</name>
</gene>
<comment type="caution">
    <text evidence="1">The sequence shown here is derived from an EMBL/GenBank/DDBJ whole genome shotgun (WGS) entry which is preliminary data.</text>
</comment>
<name>A0ABT5D0E5_9BACT</name>
<dbReference type="Proteomes" id="UP001221838">
    <property type="component" value="Unassembled WGS sequence"/>
</dbReference>
<dbReference type="RefSeq" id="WP_272134386.1">
    <property type="nucleotide sequence ID" value="NZ_JAQNDM010000001.1"/>
</dbReference>
<proteinExistence type="predicted"/>
<accession>A0ABT5D0E5</accession>
<keyword evidence="2" id="KW-1185">Reference proteome</keyword>
<reference evidence="1 2" key="1">
    <citation type="submission" date="2022-11" db="EMBL/GenBank/DDBJ databases">
        <title>Minimal conservation of predation-associated metabolite biosynthetic gene clusters underscores biosynthetic potential of Myxococcota including descriptions for ten novel species: Archangium lansinium sp. nov., Myxococcus landrumus sp. nov., Nannocystis bai.</title>
        <authorList>
            <person name="Ahearne A."/>
            <person name="Stevens C."/>
            <person name="Dowd S."/>
        </authorList>
    </citation>
    <scope>NUCLEOTIDE SEQUENCE [LARGE SCALE GENOMIC DNA]</scope>
    <source>
        <strain evidence="1 2">NCWAL01</strain>
    </source>
</reference>
<sequence>MADHEDFLDHTGRTPREFGSVHIYVEPVVRAPSCAAVATVWLQSAFEPLLTTDTLHVVAILADKNGELSLQRLSLPDLSGGKVVRWSLPLSLLSQDVSSKRHAARALPPGFVAPVQEGTPEPLDAPRAEVVWSPGSPLPNAVLALPPTPRTAEEPSRPTRGLLRTCYSCGFEGPLSEHERARLCPRCDAGWY</sequence>